<dbReference type="CDD" id="cd10432">
    <property type="entry name" value="BI-1-like_bacterial"/>
    <property type="match status" value="1"/>
</dbReference>
<keyword evidence="4 6" id="KW-1133">Transmembrane helix</keyword>
<evidence type="ECO:0000313" key="7">
    <source>
        <dbReference type="EMBL" id="QDZ12137.1"/>
    </source>
</evidence>
<feature type="transmembrane region" description="Helical" evidence="6">
    <location>
        <begin position="111"/>
        <end position="130"/>
    </location>
</feature>
<keyword evidence="3 6" id="KW-0812">Transmembrane</keyword>
<evidence type="ECO:0000256" key="3">
    <source>
        <dbReference type="ARBA" id="ARBA00022692"/>
    </source>
</evidence>
<evidence type="ECO:0000256" key="2">
    <source>
        <dbReference type="ARBA" id="ARBA00010350"/>
    </source>
</evidence>
<keyword evidence="8" id="KW-1185">Reference proteome</keyword>
<comment type="similarity">
    <text evidence="2 6">Belongs to the BI1 family.</text>
</comment>
<dbReference type="InterPro" id="IPR006214">
    <property type="entry name" value="Bax_inhibitor_1-related"/>
</dbReference>
<feature type="transmembrane region" description="Helical" evidence="6">
    <location>
        <begin position="75"/>
        <end position="99"/>
    </location>
</feature>
<organism evidence="7 8">
    <name type="scientific">Devosia ginsengisoli</name>
    <dbReference type="NCBI Taxonomy" id="400770"/>
    <lineage>
        <taxon>Bacteria</taxon>
        <taxon>Pseudomonadati</taxon>
        <taxon>Pseudomonadota</taxon>
        <taxon>Alphaproteobacteria</taxon>
        <taxon>Hyphomicrobiales</taxon>
        <taxon>Devosiaceae</taxon>
        <taxon>Devosia</taxon>
    </lineage>
</organism>
<evidence type="ECO:0000256" key="1">
    <source>
        <dbReference type="ARBA" id="ARBA00004141"/>
    </source>
</evidence>
<proteinExistence type="inferred from homology"/>
<protein>
    <submittedName>
        <fullName evidence="7">Bax inhibitor-1/YccA family protein</fullName>
    </submittedName>
</protein>
<evidence type="ECO:0000256" key="4">
    <source>
        <dbReference type="ARBA" id="ARBA00022989"/>
    </source>
</evidence>
<dbReference type="GO" id="GO:0005886">
    <property type="term" value="C:plasma membrane"/>
    <property type="evidence" value="ECO:0007669"/>
    <property type="project" value="TreeGrafter"/>
</dbReference>
<dbReference type="EMBL" id="CP042304">
    <property type="protein sequence ID" value="QDZ12137.1"/>
    <property type="molecule type" value="Genomic_DNA"/>
</dbReference>
<evidence type="ECO:0000313" key="8">
    <source>
        <dbReference type="Proteomes" id="UP000315364"/>
    </source>
</evidence>
<accession>A0A5B8LUY9</accession>
<dbReference type="Proteomes" id="UP000315364">
    <property type="component" value="Chromosome"/>
</dbReference>
<feature type="transmembrane region" description="Helical" evidence="6">
    <location>
        <begin position="33"/>
        <end position="55"/>
    </location>
</feature>
<comment type="subcellular location">
    <subcellularLocation>
        <location evidence="1">Membrane</location>
        <topology evidence="1">Multi-pass membrane protein</topology>
    </subcellularLocation>
</comment>
<feature type="transmembrane region" description="Helical" evidence="6">
    <location>
        <begin position="229"/>
        <end position="252"/>
    </location>
</feature>
<dbReference type="KEGG" id="dea:FPZ08_16115"/>
<feature type="transmembrane region" description="Helical" evidence="6">
    <location>
        <begin position="167"/>
        <end position="184"/>
    </location>
</feature>
<evidence type="ECO:0000256" key="5">
    <source>
        <dbReference type="ARBA" id="ARBA00023136"/>
    </source>
</evidence>
<name>A0A5B8LUY9_9HYPH</name>
<sequence>MAEYDRQTLGARADSALAIDEGLRSYMLRVYNYMGIGLVVTGLAAWFAATAAITTDPNAAVGQLANGQLVTQWGALLYASPLQWVVMLAPLAFVLVLSFGINKLSVGAAQATFWAFAAIMGVSLSSIFLVYTDASIAKVFFITAATFGAMSLYGYTTKRDLTQMGSFLMMGLIGLIIASVVNIFMQSSMLEFAISAVGVLIFVGLTAYDTQKIKEGYSESHGAEVLAKGAIMGALSLYLDFINLFLMLLRLFGNRE</sequence>
<dbReference type="RefSeq" id="WP_146290949.1">
    <property type="nucleotide sequence ID" value="NZ_CP042304.1"/>
</dbReference>
<dbReference type="PANTHER" id="PTHR23291">
    <property type="entry name" value="BAX INHIBITOR-RELATED"/>
    <property type="match status" value="1"/>
</dbReference>
<gene>
    <name evidence="7" type="ORF">FPZ08_16115</name>
</gene>
<feature type="transmembrane region" description="Helical" evidence="6">
    <location>
        <begin position="136"/>
        <end position="155"/>
    </location>
</feature>
<feature type="transmembrane region" description="Helical" evidence="6">
    <location>
        <begin position="190"/>
        <end position="208"/>
    </location>
</feature>
<reference evidence="7 8" key="1">
    <citation type="submission" date="2019-07" db="EMBL/GenBank/DDBJ databases">
        <title>Full genome sequence of Devosia sp. Gsoil 520.</title>
        <authorList>
            <person name="Im W.-T."/>
        </authorList>
    </citation>
    <scope>NUCLEOTIDE SEQUENCE [LARGE SCALE GENOMIC DNA]</scope>
    <source>
        <strain evidence="7 8">Gsoil 520</strain>
    </source>
</reference>
<keyword evidence="5 6" id="KW-0472">Membrane</keyword>
<evidence type="ECO:0000256" key="6">
    <source>
        <dbReference type="RuleBase" id="RU004379"/>
    </source>
</evidence>
<dbReference type="Pfam" id="PF01027">
    <property type="entry name" value="Bax1-I"/>
    <property type="match status" value="1"/>
</dbReference>
<dbReference type="AlphaFoldDB" id="A0A5B8LUY9"/>
<dbReference type="OrthoDB" id="9793828at2"/>
<dbReference type="PANTHER" id="PTHR23291:SF50">
    <property type="entry name" value="PROTEIN LIFEGUARD 4"/>
    <property type="match status" value="1"/>
</dbReference>